<evidence type="ECO:0000256" key="1">
    <source>
        <dbReference type="ARBA" id="ARBA00023015"/>
    </source>
</evidence>
<dbReference type="Pfam" id="PF12833">
    <property type="entry name" value="HTH_18"/>
    <property type="match status" value="1"/>
</dbReference>
<dbReference type="InterPro" id="IPR011051">
    <property type="entry name" value="RmlC_Cupin_sf"/>
</dbReference>
<evidence type="ECO:0000313" key="6">
    <source>
        <dbReference type="Proteomes" id="UP000321039"/>
    </source>
</evidence>
<evidence type="ECO:0000256" key="3">
    <source>
        <dbReference type="ARBA" id="ARBA00023163"/>
    </source>
</evidence>
<feature type="domain" description="HTH araC/xylS-type" evidence="4">
    <location>
        <begin position="271"/>
        <end position="369"/>
    </location>
</feature>
<dbReference type="InterPro" id="IPR018060">
    <property type="entry name" value="HTH_AraC"/>
</dbReference>
<evidence type="ECO:0000256" key="2">
    <source>
        <dbReference type="ARBA" id="ARBA00023125"/>
    </source>
</evidence>
<dbReference type="PANTHER" id="PTHR43280:SF32">
    <property type="entry name" value="TRANSCRIPTIONAL REGULATORY PROTEIN"/>
    <property type="match status" value="1"/>
</dbReference>
<keyword evidence="6" id="KW-1185">Reference proteome</keyword>
<dbReference type="Gene3D" id="1.10.10.60">
    <property type="entry name" value="Homeodomain-like"/>
    <property type="match status" value="1"/>
</dbReference>
<organism evidence="5 6">
    <name type="scientific">Parahaliea maris</name>
    <dbReference type="NCBI Taxonomy" id="2716870"/>
    <lineage>
        <taxon>Bacteria</taxon>
        <taxon>Pseudomonadati</taxon>
        <taxon>Pseudomonadota</taxon>
        <taxon>Gammaproteobacteria</taxon>
        <taxon>Cellvibrionales</taxon>
        <taxon>Halieaceae</taxon>
        <taxon>Parahaliea</taxon>
    </lineage>
</organism>
<evidence type="ECO:0000313" key="5">
    <source>
        <dbReference type="EMBL" id="TXS90310.1"/>
    </source>
</evidence>
<dbReference type="InterPro" id="IPR009057">
    <property type="entry name" value="Homeodomain-like_sf"/>
</dbReference>
<dbReference type="EMBL" id="VRZA01000008">
    <property type="protein sequence ID" value="TXS90310.1"/>
    <property type="molecule type" value="Genomic_DNA"/>
</dbReference>
<dbReference type="PANTHER" id="PTHR43280">
    <property type="entry name" value="ARAC-FAMILY TRANSCRIPTIONAL REGULATOR"/>
    <property type="match status" value="1"/>
</dbReference>
<dbReference type="SMART" id="SM00342">
    <property type="entry name" value="HTH_ARAC"/>
    <property type="match status" value="1"/>
</dbReference>
<dbReference type="GO" id="GO:0043565">
    <property type="term" value="F:sequence-specific DNA binding"/>
    <property type="evidence" value="ECO:0007669"/>
    <property type="project" value="InterPro"/>
</dbReference>
<dbReference type="GO" id="GO:0003700">
    <property type="term" value="F:DNA-binding transcription factor activity"/>
    <property type="evidence" value="ECO:0007669"/>
    <property type="project" value="InterPro"/>
</dbReference>
<accession>A0A5C8ZRL5</accession>
<keyword evidence="1" id="KW-0805">Transcription regulation</keyword>
<dbReference type="CDD" id="cd06999">
    <property type="entry name" value="cupin_HpaA-like_N"/>
    <property type="match status" value="1"/>
</dbReference>
<dbReference type="InterPro" id="IPR047264">
    <property type="entry name" value="Cupin_HpaA-like_N"/>
</dbReference>
<reference evidence="5 6" key="1">
    <citation type="submission" date="2019-08" db="EMBL/GenBank/DDBJ databases">
        <title>Parahaliea maris sp. nov., isolated from the surface seawater.</title>
        <authorList>
            <person name="Liu Y."/>
        </authorList>
    </citation>
    <scope>NUCLEOTIDE SEQUENCE [LARGE SCALE GENOMIC DNA]</scope>
    <source>
        <strain evidence="5 6">HSLHS9</strain>
    </source>
</reference>
<dbReference type="PROSITE" id="PS01124">
    <property type="entry name" value="HTH_ARAC_FAMILY_2"/>
    <property type="match status" value="1"/>
</dbReference>
<protein>
    <submittedName>
        <fullName evidence="5">Helix-turn-helix domain-containing protein</fullName>
    </submittedName>
</protein>
<gene>
    <name evidence="5" type="ORF">FV139_18820</name>
</gene>
<dbReference type="AlphaFoldDB" id="A0A5C8ZRL5"/>
<keyword evidence="2" id="KW-0238">DNA-binding</keyword>
<sequence>MPCFASSWPSRRPEGPAPIIATWVFNVSTTHFSCLVYAFIVALSPPGDYSTFNQSIVLFVQSTSIGEPSPPLRGTAMAQNPATIPFYGLYGDNFVDGDPGFVHIEDIATRSSGLDWIIQPHRHNRLFQLLCIFDSQLEINLEGTTHNLVGSWIVTLPVGAIHGFRFQPGSQGFVLTLKDTVLAEELPQGYEGSGSELFQTPQLIEYVADDPGLTAFLEYVGKIREEFDYQRPGRHQALALLSRLAVLSLHRQLRHQQFLAAPGGKELQALGQFRALLEIHYREHWPVSRYASQLHISTSTLARLCHKMLGSPPKQLIDERMLSEIRRRLVYTRQSLDEIAYTLGFKDYPYFSRFFRQRQGMTAGEYRKQADAGQLPEE</sequence>
<comment type="caution">
    <text evidence="5">The sequence shown here is derived from an EMBL/GenBank/DDBJ whole genome shotgun (WGS) entry which is preliminary data.</text>
</comment>
<evidence type="ECO:0000259" key="4">
    <source>
        <dbReference type="PROSITE" id="PS01124"/>
    </source>
</evidence>
<name>A0A5C8ZRL5_9GAMM</name>
<proteinExistence type="predicted"/>
<dbReference type="Proteomes" id="UP000321039">
    <property type="component" value="Unassembled WGS sequence"/>
</dbReference>
<keyword evidence="3" id="KW-0804">Transcription</keyword>
<dbReference type="SUPFAM" id="SSF46689">
    <property type="entry name" value="Homeodomain-like"/>
    <property type="match status" value="1"/>
</dbReference>
<dbReference type="SUPFAM" id="SSF51182">
    <property type="entry name" value="RmlC-like cupins"/>
    <property type="match status" value="1"/>
</dbReference>